<dbReference type="GO" id="GO:0003824">
    <property type="term" value="F:catalytic activity"/>
    <property type="evidence" value="ECO:0007669"/>
    <property type="project" value="UniProtKB-ARBA"/>
</dbReference>
<dbReference type="InterPro" id="IPR008638">
    <property type="entry name" value="FhaB/CdiA-like_TPS"/>
</dbReference>
<feature type="compositionally biased region" description="Low complexity" evidence="6">
    <location>
        <begin position="1766"/>
        <end position="1778"/>
    </location>
</feature>
<dbReference type="RefSeq" id="WP_150384963.1">
    <property type="nucleotide sequence ID" value="NZ_BAAAFS010000003.1"/>
</dbReference>
<dbReference type="InterPro" id="IPR024973">
    <property type="entry name" value="ESPR"/>
</dbReference>
<protein>
    <submittedName>
        <fullName evidence="8">Filamentous hemagglutinin N-terminal domain-containing protein</fullName>
    </submittedName>
</protein>
<reference evidence="8 9" key="1">
    <citation type="submission" date="2019-09" db="EMBL/GenBank/DDBJ databases">
        <title>Draft genome sequence of various Type strains from the CCUG.</title>
        <authorList>
            <person name="Pineiro-Iglesias B."/>
            <person name="Tunovic T."/>
            <person name="Unosson C."/>
            <person name="Inganas E."/>
            <person name="Ohlen M."/>
            <person name="Cardew S."/>
            <person name="Jensie-Markopoulos S."/>
            <person name="Salva-Serra F."/>
            <person name="Jaen-Luchoro D."/>
            <person name="Karlsson R."/>
            <person name="Svensson-Stadler L."/>
            <person name="Chun J."/>
            <person name="Moore E."/>
        </authorList>
    </citation>
    <scope>NUCLEOTIDE SEQUENCE [LARGE SCALE GENOMIC DNA]</scope>
    <source>
        <strain evidence="8 9">CCUG 53682T</strain>
    </source>
</reference>
<proteinExistence type="inferred from homology"/>
<organism evidence="8 9">
    <name type="scientific">Morganella psychrotolerans</name>
    <dbReference type="NCBI Taxonomy" id="368603"/>
    <lineage>
        <taxon>Bacteria</taxon>
        <taxon>Pseudomonadati</taxon>
        <taxon>Pseudomonadota</taxon>
        <taxon>Gammaproteobacteria</taxon>
        <taxon>Enterobacterales</taxon>
        <taxon>Morganellaceae</taxon>
        <taxon>Morganella</taxon>
    </lineage>
</organism>
<dbReference type="Pfam" id="PF04829">
    <property type="entry name" value="PT-VENN"/>
    <property type="match status" value="1"/>
</dbReference>
<dbReference type="Gene3D" id="2.160.20.10">
    <property type="entry name" value="Single-stranded right-handed beta-helix, Pectin lyase-like"/>
    <property type="match status" value="1"/>
</dbReference>
<evidence type="ECO:0000259" key="7">
    <source>
        <dbReference type="SMART" id="SM00912"/>
    </source>
</evidence>
<evidence type="ECO:0000256" key="2">
    <source>
        <dbReference type="ARBA" id="ARBA00022656"/>
    </source>
</evidence>
<feature type="region of interest" description="Disordered" evidence="6">
    <location>
        <begin position="1739"/>
        <end position="1798"/>
    </location>
</feature>
<evidence type="ECO:0000256" key="4">
    <source>
        <dbReference type="ARBA" id="ARBA00023026"/>
    </source>
</evidence>
<comment type="similarity">
    <text evidence="5">In the N-terminal section; belongs to the CdiA toxin family.</text>
</comment>
<dbReference type="InterPro" id="IPR010069">
    <property type="entry name" value="CdiA_FHA1_rpt"/>
</dbReference>
<gene>
    <name evidence="8" type="ORF">F4V73_12495</name>
</gene>
<dbReference type="SUPFAM" id="SSF51126">
    <property type="entry name" value="Pectin lyase-like"/>
    <property type="match status" value="1"/>
</dbReference>
<keyword evidence="2" id="KW-0800">Toxin</keyword>
<dbReference type="Proteomes" id="UP000322181">
    <property type="component" value="Unassembled WGS sequence"/>
</dbReference>
<dbReference type="Pfam" id="PF13018">
    <property type="entry name" value="ESPR"/>
    <property type="match status" value="1"/>
</dbReference>
<feature type="compositionally biased region" description="Basic and acidic residues" evidence="6">
    <location>
        <begin position="1586"/>
        <end position="1600"/>
    </location>
</feature>
<dbReference type="InterPro" id="IPR012334">
    <property type="entry name" value="Pectin_lyas_fold"/>
</dbReference>
<evidence type="ECO:0000256" key="1">
    <source>
        <dbReference type="ARBA" id="ARBA00004219"/>
    </source>
</evidence>
<sequence>MNKYCYRIIFNKARQMMMVVSELAKNHSSDKTRGQNGADLTPLTATLSPFRLAMMLLLGWVALPAVAGGIVADGSAPGNQQPTVISSANGTPQVNIQAPNHDGVSRNQYSQFDVDSKGAILNNSAVNTQTQLGGLVTANPWVAKGEAKIILNEVNSANRSQLNGFIEVAGKRADVIIANPAGITCNGCGFINAGQTTLAAAQALLEQGRIKGFDVDKGQIAITGKGMNDAQSNYTRLIGRAVEVNAKLHAQDLTITTGRNITDAQGNVVKQKAADGTTPAFALDVAAVGGMYANKIKLVGTEHGVGVRNAGTIGAQVGELSLSADGKLQNSGILTATTDVKATLTDNITNTGTVSAGRDVQLKTAGDTDNQKQILAGRTFTSDSQALNNAAGAVMAAGVDKDGKLTQTGDMTLTAAKAATLNGQQLAHDRMAVTADNISLQNSRTAAGNMALNSATGLNLQTADVSASGTLTAVAPDGIDNRSGKLTAGALQLTSRKLDNTQGQIIQTGTDALMLDHKDGIINNSGTIAANSRDLTLNADKIDNRTGRIQHAGEGTARITTPDYTGQNGVIVSNGHLMMKGGAYQLDSSETSARTISGEMVALSHRDGKMVQRDSGALTLAVQHALDNTQGVIAGQHLTLSAETLSNQRGKIQGSGDAALTVTEKTDNREGDIRGGKQLTLSARELDNTQGTTAGHEKTAVTTDTLTNTGGTLIAGQSLTVTSGSLSGDGDVLSSGDLSLTLNDAFTNRKKVQANGSLTLNVKNGVQNEALIQGGKAVTIITSQLTNNRDAEISADNTTLTVQNTLTNTGLIDGVNTRISTKTLDNTATGRIYGDDIALQADTLNNSAVADKSRSAVIAARNSLNIGTKTLNNEGQSLIYSQGLLNIGRTLDADYRATGSADLFNNLGSTLESQGDMTLNIREINNINTDLVTRIEVTSRKKYHEGVLSGHTQRVDWKDIKREKKKYGVHDAVMPDGSRDNEFYEYDYTRTIEDTLVVTTEPGVIQSGANLTINSDKLLNKDSRVLAGGLLTGTIADLQNIATKGVHIVTDIGKQTRWYAKKKKRKIGGTKTSQGKSNSRYRPAPVIIDTDLGVHKWEMNAQTDIQAVDTSGRTATAIIDVPVTGETGGTQADTVIRTGNDNITLPNNSLFNLKPGSDSQYLVETDPRFTNRKKWLGTDYMQTALQSDHSQMHKRLGDGYYEQKLITDQIVALSGQRYLGDYRNDEEQFKALMDNGITFGQKYNLTPGVVLTAGQMALLTGDMVWLVEKTVTLADGSTETVLVPQVYARIKPGDLTGDGALLAGKNTQFTVNGQLVNSGSILSKNTLNINAGDILNQGTISGNDVLLNAQRDLNNLGGTLIGGDSLTVNAENIRSETTLAGEADNRNLNRIAGVYVQNDGGKLTLSAKNSVTLTATDLAAQGKESKTTITAGNDITLGTVTTTHTENGDWGGGNYRHVAEQTDVGTQLRGGDITLNAGRDMSATAATVDAKNALNVTVGRDITITSGSAVSDLTEHSKQSSKGLLSASSLETHDEVHRNEAVSSQFGGDTVTLKAGNNLTVEGSQVIADNDLTATAGKNITVTTTDESREETHLREEKKSGLLSSGGIGFTIGKQSLKQTTDSDSQLHKGSTLGSTDGSVSLTAGENLTVHGSDVVAKKDISLTGQSVAVTAAENTRTELTKTEQKQSGLTLSLSGTVGSAMNTAVQAAQDSKDTDDDRLKALKGTQAVLSGYQGKQSWDMSNAASDKADAVNGAGGNAEKPDDVIGIQISYGSQSSKSETRTDRTDAQGGQLGAGRDIRITATGDKTQDKGDILIQGSDVKAGRDVVLDATRDIILTSAEEMQKTDGKNSSKGGNLGVGITVGQGGWGIKFSAGVNAGKGSEKGDGLTHRETVIDAGHQVTLKSGQDTTLKGAQVSGEQITVNTGRNLTLESEQDSDNYDSKQQNVSAGASFTYGSMSGSASVNVSRDKMHSTYDSVQEQTGLFAGKGGYDITTGKHTQLDGTVIASTADKDKNRLDTGTLGFNDIENKAEYKVEHQSAGFSSGGMTGSGGFGGAGSQLVSNLTSNTLVGVNNSGKESNTTHAAVSDGKWIIRDTENQKQDTADLSRDTDHAHTALNQIFDKEKEQKRLQQAQAIADIGTQVLDIYDTNARIDAMREATEKLKAESAKAQIKENADAELSKLREKGDTKTSYDAVLKSEADKYYNERVSDALTKNGQQVGGKERQAVTAVVAAFQGLAGGDVKAAIANGAAPYLAGMVKDLTYKGKTYEQLTPDEKATNLVAHALLGGVLAEMNGGSVTGGAAGALTGELAAPVIADLLFNKKVSDLNADEKVQLSQLSTLAGGLAGGIASDSVAGGISGSQTAKNAVENNAMNPRVMAAAEARKKNTIENWEASKKAEIEKACNGSNPISCQTMTAMEFSIIAWPLLPETAATTSIIGATANTGIQYAFTQSVDLNDVIFAYWTGALTGNTGFWGTVSINASMGAGSAYVKGEDPLMGAGTAGFGSGLGYGFGSGIKYGVNKWGYWKSNGFDPKYNPRIQGGAIQGQLGLSKDMGSASLPSILGNAGASAVTETSNTIVQEEIKVTNDKNNK</sequence>
<dbReference type="GO" id="GO:0090729">
    <property type="term" value="F:toxin activity"/>
    <property type="evidence" value="ECO:0007669"/>
    <property type="project" value="UniProtKB-KW"/>
</dbReference>
<dbReference type="Pfam" id="PF05860">
    <property type="entry name" value="TPS"/>
    <property type="match status" value="1"/>
</dbReference>
<dbReference type="NCBIfam" id="TIGR01731">
    <property type="entry name" value="fil_hemag_20aa"/>
    <property type="match status" value="11"/>
</dbReference>
<dbReference type="SMART" id="SM00912">
    <property type="entry name" value="Haemagg_act"/>
    <property type="match status" value="1"/>
</dbReference>
<keyword evidence="4" id="KW-0843">Virulence</keyword>
<dbReference type="EMBL" id="VXKB01000003">
    <property type="protein sequence ID" value="KAA8714660.1"/>
    <property type="molecule type" value="Genomic_DNA"/>
</dbReference>
<feature type="compositionally biased region" description="Polar residues" evidence="6">
    <location>
        <begin position="1613"/>
        <end position="1638"/>
    </location>
</feature>
<comment type="caution">
    <text evidence="8">The sequence shown here is derived from an EMBL/GenBank/DDBJ whole genome shotgun (WGS) entry which is preliminary data.</text>
</comment>
<comment type="subcellular location">
    <subcellularLocation>
        <location evidence="1">Target cell</location>
        <location evidence="1">Target cell cytoplasm</location>
    </subcellularLocation>
</comment>
<accession>A0A5M9R1Z6</accession>
<keyword evidence="3" id="KW-1266">Target cell cytoplasm</keyword>
<evidence type="ECO:0000256" key="3">
    <source>
        <dbReference type="ARBA" id="ARBA00022913"/>
    </source>
</evidence>
<dbReference type="InterPro" id="IPR011050">
    <property type="entry name" value="Pectin_lyase_fold/virulence"/>
</dbReference>
<evidence type="ECO:0000256" key="6">
    <source>
        <dbReference type="SAM" id="MobiDB-lite"/>
    </source>
</evidence>
<name>A0A5M9R1Z6_9GAMM</name>
<evidence type="ECO:0000313" key="8">
    <source>
        <dbReference type="EMBL" id="KAA8714660.1"/>
    </source>
</evidence>
<dbReference type="Pfam" id="PF13332">
    <property type="entry name" value="Fil_haemagg_2"/>
    <property type="match status" value="3"/>
</dbReference>
<dbReference type="InterPro" id="IPR025157">
    <property type="entry name" value="Hemagglutinin_rpt"/>
</dbReference>
<dbReference type="InterPro" id="IPR006914">
    <property type="entry name" value="VENN_dom"/>
</dbReference>
<evidence type="ECO:0000313" key="9">
    <source>
        <dbReference type="Proteomes" id="UP000322181"/>
    </source>
</evidence>
<feature type="domain" description="Filamentous haemagglutinin FhaB/tRNA nuclease CdiA-like TPS" evidence="7">
    <location>
        <begin position="88"/>
        <end position="208"/>
    </location>
</feature>
<dbReference type="NCBIfam" id="TIGR01901">
    <property type="entry name" value="adhes_NPXG"/>
    <property type="match status" value="1"/>
</dbReference>
<feature type="region of interest" description="Disordered" evidence="6">
    <location>
        <begin position="1582"/>
        <end position="1638"/>
    </location>
</feature>
<evidence type="ECO:0000256" key="5">
    <source>
        <dbReference type="ARBA" id="ARBA00024043"/>
    </source>
</evidence>